<dbReference type="OrthoDB" id="5801820at2"/>
<dbReference type="EMBL" id="BKAD01000035">
    <property type="protein sequence ID" value="GEP31732.1"/>
    <property type="molecule type" value="Genomic_DNA"/>
</dbReference>
<dbReference type="RefSeq" id="WP_147074690.1">
    <property type="nucleotide sequence ID" value="NZ_AP021884.1"/>
</dbReference>
<feature type="domain" description="DUF302" evidence="2">
    <location>
        <begin position="76"/>
        <end position="125"/>
    </location>
</feature>
<feature type="chain" id="PRO_5021875878" description="DUF302 domain-containing protein" evidence="1">
    <location>
        <begin position="20"/>
        <end position="154"/>
    </location>
</feature>
<keyword evidence="1" id="KW-0732">Signal</keyword>
<evidence type="ECO:0000256" key="1">
    <source>
        <dbReference type="SAM" id="SignalP"/>
    </source>
</evidence>
<dbReference type="Gene3D" id="3.30.310.70">
    <property type="entry name" value="TT1751-like domain"/>
    <property type="match status" value="1"/>
</dbReference>
<name>A0A512LBC2_9PROT</name>
<protein>
    <recommendedName>
        <fullName evidence="2">DUF302 domain-containing protein</fullName>
    </recommendedName>
</protein>
<feature type="signal peptide" evidence="1">
    <location>
        <begin position="1"/>
        <end position="19"/>
    </location>
</feature>
<organism evidence="3 4">
    <name type="scientific">Sulfuriferula plumbiphila</name>
    <dbReference type="NCBI Taxonomy" id="171865"/>
    <lineage>
        <taxon>Bacteria</taxon>
        <taxon>Pseudomonadati</taxon>
        <taxon>Pseudomonadota</taxon>
        <taxon>Betaproteobacteria</taxon>
        <taxon>Nitrosomonadales</taxon>
        <taxon>Sulfuricellaceae</taxon>
        <taxon>Sulfuriferula</taxon>
    </lineage>
</organism>
<dbReference type="Pfam" id="PF03625">
    <property type="entry name" value="DUF302"/>
    <property type="match status" value="1"/>
</dbReference>
<evidence type="ECO:0000313" key="4">
    <source>
        <dbReference type="Proteomes" id="UP000321337"/>
    </source>
</evidence>
<keyword evidence="4" id="KW-1185">Reference proteome</keyword>
<dbReference type="AlphaFoldDB" id="A0A512LBC2"/>
<dbReference type="CDD" id="cd14797">
    <property type="entry name" value="DUF302"/>
    <property type="match status" value="1"/>
</dbReference>
<accession>A0A512LBC2</accession>
<reference evidence="3 4" key="1">
    <citation type="submission" date="2019-07" db="EMBL/GenBank/DDBJ databases">
        <title>Whole genome shotgun sequence of Thiobacillus plumbophilus NBRC 107929.</title>
        <authorList>
            <person name="Hosoyama A."/>
            <person name="Uohara A."/>
            <person name="Ohji S."/>
            <person name="Ichikawa N."/>
        </authorList>
    </citation>
    <scope>NUCLEOTIDE SEQUENCE [LARGE SCALE GENOMIC DNA]</scope>
    <source>
        <strain evidence="3 4">NBRC 107929</strain>
    </source>
</reference>
<sequence length="154" mass="16712">MKKIILAAAMLLTTLPGWAGSPGIYEKTIPGELETTYNSIHNNLENNGFYVIFEPNIGKNLDGMATRFGKDYNLNKLEDIRSMVFCNAAFANRLSNLDPAALALCPLHITLIQKAGQTTVLFVKPSMVAQGSPAQAVAREIETEVVKSIEAASK</sequence>
<comment type="caution">
    <text evidence="3">The sequence shown here is derived from an EMBL/GenBank/DDBJ whole genome shotgun (WGS) entry which is preliminary data.</text>
</comment>
<proteinExistence type="predicted"/>
<gene>
    <name evidence="3" type="ORF">TPL01_28700</name>
</gene>
<dbReference type="Proteomes" id="UP000321337">
    <property type="component" value="Unassembled WGS sequence"/>
</dbReference>
<evidence type="ECO:0000313" key="3">
    <source>
        <dbReference type="EMBL" id="GEP31732.1"/>
    </source>
</evidence>
<dbReference type="InterPro" id="IPR005180">
    <property type="entry name" value="DUF302"/>
</dbReference>
<dbReference type="InterPro" id="IPR035923">
    <property type="entry name" value="TT1751-like_sf"/>
</dbReference>
<evidence type="ECO:0000259" key="2">
    <source>
        <dbReference type="Pfam" id="PF03625"/>
    </source>
</evidence>
<dbReference type="SUPFAM" id="SSF103247">
    <property type="entry name" value="TT1751-like"/>
    <property type="match status" value="1"/>
</dbReference>